<evidence type="ECO:0000313" key="3">
    <source>
        <dbReference type="EMBL" id="RVT98381.1"/>
    </source>
</evidence>
<dbReference type="AlphaFoldDB" id="A0A437ML55"/>
<keyword evidence="4" id="KW-1185">Reference proteome</keyword>
<feature type="region of interest" description="Disordered" evidence="1">
    <location>
        <begin position="21"/>
        <end position="88"/>
    </location>
</feature>
<dbReference type="EMBL" id="SACK01000008">
    <property type="protein sequence ID" value="RVT98381.1"/>
    <property type="molecule type" value="Genomic_DNA"/>
</dbReference>
<dbReference type="RefSeq" id="WP_127706919.1">
    <property type="nucleotide sequence ID" value="NZ_SACK01000008.1"/>
</dbReference>
<feature type="signal peptide" evidence="2">
    <location>
        <begin position="1"/>
        <end position="20"/>
    </location>
</feature>
<keyword evidence="2" id="KW-0732">Signal</keyword>
<comment type="caution">
    <text evidence="3">The sequence shown here is derived from an EMBL/GenBank/DDBJ whole genome shotgun (WGS) entry which is preliminary data.</text>
</comment>
<protein>
    <submittedName>
        <fullName evidence="3">Uncharacterized protein</fullName>
    </submittedName>
</protein>
<gene>
    <name evidence="3" type="ORF">EOD41_16440</name>
</gene>
<organism evidence="3 4">
    <name type="scientific">Mucilaginibacter limnophilus</name>
    <dbReference type="NCBI Taxonomy" id="1932778"/>
    <lineage>
        <taxon>Bacteria</taxon>
        <taxon>Pseudomonadati</taxon>
        <taxon>Bacteroidota</taxon>
        <taxon>Sphingobacteriia</taxon>
        <taxon>Sphingobacteriales</taxon>
        <taxon>Sphingobacteriaceae</taxon>
        <taxon>Mucilaginibacter</taxon>
    </lineage>
</organism>
<evidence type="ECO:0000256" key="1">
    <source>
        <dbReference type="SAM" id="MobiDB-lite"/>
    </source>
</evidence>
<sequence length="88" mass="8889">MKKHFLIMSLVAVMALSACGGNGKSASGDSAVLDSASMESTDTLEGRGPGVDPPAGQTDLDSIKPDGTDAQGHGDEDETVVDSGKKPQ</sequence>
<name>A0A437ML55_9SPHI</name>
<accession>A0A437ML55</accession>
<evidence type="ECO:0000256" key="2">
    <source>
        <dbReference type="SAM" id="SignalP"/>
    </source>
</evidence>
<feature type="chain" id="PRO_5019469476" evidence="2">
    <location>
        <begin position="21"/>
        <end position="88"/>
    </location>
</feature>
<proteinExistence type="predicted"/>
<reference evidence="3 4" key="1">
    <citation type="submission" date="2019-01" db="EMBL/GenBank/DDBJ databases">
        <authorList>
            <person name="Chen W.-M."/>
        </authorList>
    </citation>
    <scope>NUCLEOTIDE SEQUENCE [LARGE SCALE GENOMIC DNA]</scope>
    <source>
        <strain evidence="3 4">YBJ-36</strain>
    </source>
</reference>
<dbReference type="PROSITE" id="PS51257">
    <property type="entry name" value="PROKAR_LIPOPROTEIN"/>
    <property type="match status" value="1"/>
</dbReference>
<dbReference type="Proteomes" id="UP000282759">
    <property type="component" value="Unassembled WGS sequence"/>
</dbReference>
<evidence type="ECO:0000313" key="4">
    <source>
        <dbReference type="Proteomes" id="UP000282759"/>
    </source>
</evidence>